<feature type="binding site" evidence="2">
    <location>
        <position position="29"/>
    </location>
    <ligand>
        <name>substrate</name>
    </ligand>
</feature>
<dbReference type="GO" id="GO:0008834">
    <property type="term" value="F:ditrans,polycis-undecaprenyl-diphosphate synthase [(2E,6E)-farnesyl-diphosphate specific] activity"/>
    <property type="evidence" value="ECO:0007669"/>
    <property type="project" value="UniProtKB-EC"/>
</dbReference>
<dbReference type="PANTHER" id="PTHR10291:SF0">
    <property type="entry name" value="DEHYDRODOLICHYL DIPHOSPHATE SYNTHASE 2"/>
    <property type="match status" value="1"/>
</dbReference>
<name>A0ABX8WPF2_9GAMM</name>
<feature type="binding site" evidence="2">
    <location>
        <position position="16"/>
    </location>
    <ligand>
        <name>Mg(2+)</name>
        <dbReference type="ChEBI" id="CHEBI:18420"/>
    </ligand>
</feature>
<dbReference type="PROSITE" id="PS01066">
    <property type="entry name" value="UPP_SYNTHASE"/>
    <property type="match status" value="1"/>
</dbReference>
<comment type="similarity">
    <text evidence="2">Belongs to the UPP synthase family.</text>
</comment>
<protein>
    <recommendedName>
        <fullName evidence="2">Ditrans,polycis-undecaprenyl-diphosphate synthase ((2E,6E)-farnesyl-diphosphate specific)</fullName>
        <ecNumber evidence="2">2.5.1.31</ecNumber>
    </recommendedName>
    <alternativeName>
        <fullName evidence="2">Ditrans,polycis-undecaprenylcistransferase</fullName>
    </alternativeName>
    <alternativeName>
        <fullName evidence="2">Undecaprenyl diphosphate synthase</fullName>
        <shortName evidence="2">UDS</shortName>
    </alternativeName>
    <alternativeName>
        <fullName evidence="2">Undecaprenyl pyrophosphate synthase</fullName>
        <shortName evidence="2">UPP synthase</shortName>
    </alternativeName>
</protein>
<comment type="subunit">
    <text evidence="2">Homodimer.</text>
</comment>
<feature type="binding site" evidence="2">
    <location>
        <position position="21"/>
    </location>
    <ligand>
        <name>substrate</name>
    </ligand>
</feature>
<dbReference type="RefSeq" id="WP_220379274.1">
    <property type="nucleotide sequence ID" value="NZ_CP080544.1"/>
</dbReference>
<organism evidence="3 4">
    <name type="scientific">Lysobacter soyae</name>
    <dbReference type="NCBI Taxonomy" id="2764185"/>
    <lineage>
        <taxon>Bacteria</taxon>
        <taxon>Pseudomonadati</taxon>
        <taxon>Pseudomonadota</taxon>
        <taxon>Gammaproteobacteria</taxon>
        <taxon>Lysobacterales</taxon>
        <taxon>Lysobacteraceae</taxon>
        <taxon>Lysobacter</taxon>
    </lineage>
</organism>
<sequence>MNTPNTLPRHVAVIMDGNGRWAQQRRRPRIIGHRAGARAVRNAIDYCMQQGVEVLTLYAFSSENWRRPEEEVSGLMRIFLNVLDTEVSELSRRGVRIRFIGDRAAFSESLRARMQDTESATADNTQLTLVIAASYGGHQDIAQAARVLAQQVADGQLRPEQVDAERMAQHVAMSDLQPVDLCIRTGGDLRISNFLLWQIAYSELWFTPVLWPDVDAKLLSEAFSDFARRQRRFGMTGEQIDDGAGAAFTP</sequence>
<gene>
    <name evidence="2 3" type="primary">uppS</name>
    <name evidence="3" type="ORF">H8L67_07785</name>
</gene>
<dbReference type="Gene3D" id="3.40.1180.10">
    <property type="entry name" value="Decaprenyl diphosphate synthase-like"/>
    <property type="match status" value="1"/>
</dbReference>
<keyword evidence="2" id="KW-0460">Magnesium</keyword>
<dbReference type="CDD" id="cd00475">
    <property type="entry name" value="Cis_IPPS"/>
    <property type="match status" value="1"/>
</dbReference>
<dbReference type="InterPro" id="IPR018520">
    <property type="entry name" value="UPP_synth-like_CS"/>
</dbReference>
<dbReference type="Proteomes" id="UP000824755">
    <property type="component" value="Chromosome"/>
</dbReference>
<dbReference type="HAMAP" id="MF_01139">
    <property type="entry name" value="ISPT"/>
    <property type="match status" value="1"/>
</dbReference>
<keyword evidence="2" id="KW-0133">Cell shape</keyword>
<feature type="binding site" evidence="2">
    <location>
        <begin position="190"/>
        <end position="192"/>
    </location>
    <ligand>
        <name>substrate</name>
    </ligand>
</feature>
<dbReference type="InterPro" id="IPR001441">
    <property type="entry name" value="UPP_synth-like"/>
</dbReference>
<keyword evidence="1 2" id="KW-0808">Transferase</keyword>
<evidence type="ECO:0000256" key="2">
    <source>
        <dbReference type="HAMAP-Rule" id="MF_01139"/>
    </source>
</evidence>
<dbReference type="InterPro" id="IPR036424">
    <property type="entry name" value="UPP_synth-like_sf"/>
</dbReference>
<feature type="binding site" evidence="2">
    <location>
        <position position="65"/>
    </location>
    <ligand>
        <name>substrate</name>
    </ligand>
</feature>
<comment type="cofactor">
    <cofactor evidence="2">
        <name>Mg(2+)</name>
        <dbReference type="ChEBI" id="CHEBI:18420"/>
    </cofactor>
    <text evidence="2">Binds 2 magnesium ions per subunit.</text>
</comment>
<comment type="catalytic activity">
    <reaction evidence="2">
        <text>8 isopentenyl diphosphate + (2E,6E)-farnesyl diphosphate = di-trans,octa-cis-undecaprenyl diphosphate + 8 diphosphate</text>
        <dbReference type="Rhea" id="RHEA:27551"/>
        <dbReference type="ChEBI" id="CHEBI:33019"/>
        <dbReference type="ChEBI" id="CHEBI:58405"/>
        <dbReference type="ChEBI" id="CHEBI:128769"/>
        <dbReference type="ChEBI" id="CHEBI:175763"/>
        <dbReference type="EC" id="2.5.1.31"/>
    </reaction>
</comment>
<dbReference type="EMBL" id="CP080544">
    <property type="protein sequence ID" value="QYR52489.1"/>
    <property type="molecule type" value="Genomic_DNA"/>
</dbReference>
<keyword evidence="4" id="KW-1185">Reference proteome</keyword>
<evidence type="ECO:0000313" key="4">
    <source>
        <dbReference type="Proteomes" id="UP000824755"/>
    </source>
</evidence>
<reference evidence="3 4" key="1">
    <citation type="submission" date="2021-08" db="EMBL/GenBank/DDBJ databases">
        <title>Lysobacter sp. strain CJ11 Genome sequencing and assembly.</title>
        <authorList>
            <person name="Kim I."/>
        </authorList>
    </citation>
    <scope>NUCLEOTIDE SEQUENCE [LARGE SCALE GENOMIC DNA]</scope>
    <source>
        <strain evidence="3 4">CJ11</strain>
    </source>
</reference>
<dbReference type="NCBIfam" id="TIGR00055">
    <property type="entry name" value="uppS"/>
    <property type="match status" value="1"/>
</dbReference>
<evidence type="ECO:0000256" key="1">
    <source>
        <dbReference type="ARBA" id="ARBA00022679"/>
    </source>
</evidence>
<dbReference type="EC" id="2.5.1.31" evidence="2"/>
<feature type="binding site" evidence="2">
    <location>
        <position position="67"/>
    </location>
    <ligand>
        <name>substrate</name>
    </ligand>
</feature>
<keyword evidence="2" id="KW-0573">Peptidoglycan synthesis</keyword>
<feature type="binding site" evidence="2">
    <location>
        <position position="184"/>
    </location>
    <ligand>
        <name>substrate</name>
    </ligand>
</feature>
<evidence type="ECO:0000313" key="3">
    <source>
        <dbReference type="EMBL" id="QYR52489.1"/>
    </source>
</evidence>
<proteinExistence type="inferred from homology"/>
<feature type="binding site" evidence="2">
    <location>
        <begin position="17"/>
        <end position="20"/>
    </location>
    <ligand>
        <name>substrate</name>
    </ligand>
</feature>
<dbReference type="Pfam" id="PF01255">
    <property type="entry name" value="Prenyltransf"/>
    <property type="match status" value="1"/>
</dbReference>
<feature type="active site" description="Proton acceptor" evidence="2">
    <location>
        <position position="64"/>
    </location>
</feature>
<feature type="binding site" evidence="2">
    <location>
        <position position="33"/>
    </location>
    <ligand>
        <name>substrate</name>
    </ligand>
</feature>
<dbReference type="PANTHER" id="PTHR10291">
    <property type="entry name" value="DEHYDRODOLICHYL DIPHOSPHATE SYNTHASE FAMILY MEMBER"/>
    <property type="match status" value="1"/>
</dbReference>
<accession>A0ABX8WPF2</accession>
<dbReference type="SUPFAM" id="SSF64005">
    <property type="entry name" value="Undecaprenyl diphosphate synthase"/>
    <property type="match status" value="1"/>
</dbReference>
<keyword evidence="2" id="KW-0479">Metal-binding</keyword>
<feature type="active site" evidence="2">
    <location>
        <position position="16"/>
    </location>
</feature>
<feature type="binding site" evidence="2">
    <location>
        <position position="203"/>
    </location>
    <ligand>
        <name>Mg(2+)</name>
        <dbReference type="ChEBI" id="CHEBI:18420"/>
    </ligand>
</feature>
<comment type="function">
    <text evidence="2">Catalyzes the sequential condensation of isopentenyl diphosphate (IPP) with (2E,6E)-farnesyl diphosphate (E,E-FPP) to yield (2Z,6Z,10Z,14Z,18Z,22Z,26Z,30Z,34E,38E)-undecaprenyl diphosphate (di-trans,octa-cis-UPP). UPP is the precursor of glycosyl carrier lipid in the biosynthesis of bacterial cell wall polysaccharide components such as peptidoglycan and lipopolysaccharide.</text>
</comment>
<keyword evidence="2" id="KW-0961">Cell wall biogenesis/degradation</keyword>
<feature type="binding site" evidence="2">
    <location>
        <begin position="61"/>
        <end position="63"/>
    </location>
    <ligand>
        <name>substrate</name>
    </ligand>
</feature>